<keyword evidence="12" id="KW-1185">Reference proteome</keyword>
<feature type="transmembrane region" description="Helical" evidence="10">
    <location>
        <begin position="175"/>
        <end position="194"/>
    </location>
</feature>
<dbReference type="Proteomes" id="UP000634672">
    <property type="component" value="Unassembled WGS sequence"/>
</dbReference>
<reference evidence="11 12" key="1">
    <citation type="submission" date="2020-08" db="EMBL/GenBank/DDBJ databases">
        <title>Genome public.</title>
        <authorList>
            <person name="Liu C."/>
            <person name="Sun Q."/>
        </authorList>
    </citation>
    <scope>NUCLEOTIDE SEQUENCE [LARGE SCALE GENOMIC DNA]</scope>
    <source>
        <strain evidence="11 12">NSJ-66</strain>
    </source>
</reference>
<feature type="transmembrane region" description="Helical" evidence="10">
    <location>
        <begin position="324"/>
        <end position="351"/>
    </location>
</feature>
<comment type="caution">
    <text evidence="11">The sequence shown here is derived from an EMBL/GenBank/DDBJ whole genome shotgun (WGS) entry which is preliminary data.</text>
</comment>
<dbReference type="CDD" id="cd13143">
    <property type="entry name" value="MATE_MepA_like"/>
    <property type="match status" value="1"/>
</dbReference>
<evidence type="ECO:0000256" key="2">
    <source>
        <dbReference type="ARBA" id="ARBA00008417"/>
    </source>
</evidence>
<feature type="transmembrane region" description="Helical" evidence="10">
    <location>
        <begin position="363"/>
        <end position="381"/>
    </location>
</feature>
<feature type="transmembrane region" description="Helical" evidence="10">
    <location>
        <begin position="425"/>
        <end position="445"/>
    </location>
</feature>
<name>A0ABR7HAC7_9FIRM</name>
<dbReference type="PANTHER" id="PTHR43823">
    <property type="entry name" value="SPORULATION PROTEIN YKVU"/>
    <property type="match status" value="1"/>
</dbReference>
<evidence type="ECO:0000256" key="6">
    <source>
        <dbReference type="ARBA" id="ARBA00022692"/>
    </source>
</evidence>
<dbReference type="InterPro" id="IPR045070">
    <property type="entry name" value="MATE_MepA-like"/>
</dbReference>
<comment type="subcellular location">
    <subcellularLocation>
        <location evidence="1">Cell membrane</location>
        <topology evidence="1">Multi-pass membrane protein</topology>
    </subcellularLocation>
</comment>
<evidence type="ECO:0000256" key="8">
    <source>
        <dbReference type="ARBA" id="ARBA00023136"/>
    </source>
</evidence>
<feature type="transmembrane region" description="Helical" evidence="10">
    <location>
        <begin position="20"/>
        <end position="40"/>
    </location>
</feature>
<dbReference type="NCBIfam" id="TIGR00797">
    <property type="entry name" value="matE"/>
    <property type="match status" value="1"/>
</dbReference>
<keyword evidence="5" id="KW-1003">Cell membrane</keyword>
<dbReference type="InterPro" id="IPR048279">
    <property type="entry name" value="MdtK-like"/>
</dbReference>
<keyword evidence="8 10" id="KW-0472">Membrane</keyword>
<dbReference type="RefSeq" id="WP_187023027.1">
    <property type="nucleotide sequence ID" value="NZ_JACOPB010000009.1"/>
</dbReference>
<accession>A0ABR7HAC7</accession>
<dbReference type="InterPro" id="IPR051327">
    <property type="entry name" value="MATE_MepA_subfamily"/>
</dbReference>
<protein>
    <recommendedName>
        <fullName evidence="3">Multidrug export protein MepA</fullName>
    </recommendedName>
</protein>
<dbReference type="PANTHER" id="PTHR43823:SF3">
    <property type="entry name" value="MULTIDRUG EXPORT PROTEIN MEPA"/>
    <property type="match status" value="1"/>
</dbReference>
<keyword evidence="4" id="KW-0813">Transport</keyword>
<evidence type="ECO:0000313" key="11">
    <source>
        <dbReference type="EMBL" id="MBC5710123.1"/>
    </source>
</evidence>
<evidence type="ECO:0000256" key="9">
    <source>
        <dbReference type="ARBA" id="ARBA00023251"/>
    </source>
</evidence>
<evidence type="ECO:0000256" key="1">
    <source>
        <dbReference type="ARBA" id="ARBA00004651"/>
    </source>
</evidence>
<feature type="transmembrane region" description="Helical" evidence="10">
    <location>
        <begin position="238"/>
        <end position="256"/>
    </location>
</feature>
<evidence type="ECO:0000256" key="7">
    <source>
        <dbReference type="ARBA" id="ARBA00022989"/>
    </source>
</evidence>
<feature type="transmembrane region" description="Helical" evidence="10">
    <location>
        <begin position="145"/>
        <end position="163"/>
    </location>
</feature>
<dbReference type="PIRSF" id="PIRSF006603">
    <property type="entry name" value="DinF"/>
    <property type="match status" value="1"/>
</dbReference>
<comment type="similarity">
    <text evidence="2">Belongs to the multi antimicrobial extrusion (MATE) (TC 2.A.66.1) family. MepA subfamily.</text>
</comment>
<feature type="transmembrane region" description="Helical" evidence="10">
    <location>
        <begin position="393"/>
        <end position="413"/>
    </location>
</feature>
<feature type="transmembrane region" description="Helical" evidence="10">
    <location>
        <begin position="200"/>
        <end position="217"/>
    </location>
</feature>
<proteinExistence type="inferred from homology"/>
<keyword evidence="7 10" id="KW-1133">Transmembrane helix</keyword>
<dbReference type="Pfam" id="PF01554">
    <property type="entry name" value="MatE"/>
    <property type="match status" value="2"/>
</dbReference>
<keyword evidence="9" id="KW-0046">Antibiotic resistance</keyword>
<evidence type="ECO:0000256" key="5">
    <source>
        <dbReference type="ARBA" id="ARBA00022475"/>
    </source>
</evidence>
<dbReference type="InterPro" id="IPR002528">
    <property type="entry name" value="MATE_fam"/>
</dbReference>
<evidence type="ECO:0000256" key="10">
    <source>
        <dbReference type="SAM" id="Phobius"/>
    </source>
</evidence>
<feature type="transmembrane region" description="Helical" evidence="10">
    <location>
        <begin position="99"/>
        <end position="125"/>
    </location>
</feature>
<feature type="transmembrane region" description="Helical" evidence="10">
    <location>
        <begin position="52"/>
        <end position="78"/>
    </location>
</feature>
<keyword evidence="6 10" id="KW-0812">Transmembrane</keyword>
<evidence type="ECO:0000256" key="3">
    <source>
        <dbReference type="ARBA" id="ARBA00022106"/>
    </source>
</evidence>
<evidence type="ECO:0000256" key="4">
    <source>
        <dbReference type="ARBA" id="ARBA00022448"/>
    </source>
</evidence>
<gene>
    <name evidence="11" type="ORF">H8S75_19375</name>
</gene>
<dbReference type="EMBL" id="JACOPB010000009">
    <property type="protein sequence ID" value="MBC5710123.1"/>
    <property type="molecule type" value="Genomic_DNA"/>
</dbReference>
<organism evidence="11 12">
    <name type="scientific">Hungatella hominis</name>
    <dbReference type="NCBI Taxonomy" id="2763050"/>
    <lineage>
        <taxon>Bacteria</taxon>
        <taxon>Bacillati</taxon>
        <taxon>Bacillota</taxon>
        <taxon>Clostridia</taxon>
        <taxon>Lachnospirales</taxon>
        <taxon>Lachnospiraceae</taxon>
        <taxon>Hungatella</taxon>
    </lineage>
</organism>
<evidence type="ECO:0000313" key="12">
    <source>
        <dbReference type="Proteomes" id="UP000634672"/>
    </source>
</evidence>
<feature type="transmembrane region" description="Helical" evidence="10">
    <location>
        <begin position="276"/>
        <end position="295"/>
    </location>
</feature>
<sequence length="471" mass="51244">MEPKKGKENELGTESVGKLLFRLSMPAIAAQVINVMYNMVDRMYIGHIPGVGAAALTGVGVTMPVIMAITAFAYFISMGGAPRSSIMMGRNEKEKAEKILGNCTTMLVVLALILTAVFLFCGRSILLLFGASENTIGYAWDYMKIYALGTIFVQLALGLNAFITAQGYAKTSMYTVLIGAVCNIILDPVFIFGLNMGVKGAALATILSQAVSSIWVLRFLTSEKSSLRIKKKSLKLEAGIILPCMALGTSPFIMAFTESILSVCFNSSLLRYGGDVAVGAMTILSSVMQFSMLPLQGLTQGSQPIVSFNYGAGSADRVKKTFKILFLCCIGYSTLLWALSMFFPQIFIMIFTSDAALTEYTRWAIRIYMAVSLMFGAQVACQQTFIALGNAKVSVFLALLRKVFLLIPLIFILPRFMENKTMGVFLAEPVADFCAVCVTVAMFSVSFKKIIARMEGAKSNEYDSKRSGEII</sequence>